<feature type="signal peptide" evidence="7">
    <location>
        <begin position="1"/>
        <end position="17"/>
    </location>
</feature>
<protein>
    <submittedName>
        <fullName evidence="9">WSC domain-containing protein 1</fullName>
    </submittedName>
</protein>
<dbReference type="PANTHER" id="PTHR24269">
    <property type="entry name" value="KREMEN PROTEIN"/>
    <property type="match status" value="1"/>
</dbReference>
<evidence type="ECO:0000256" key="1">
    <source>
        <dbReference type="ARBA" id="ARBA00004167"/>
    </source>
</evidence>
<reference evidence="9" key="1">
    <citation type="submission" date="2020-05" db="EMBL/GenBank/DDBJ databases">
        <title>Phylogenomic resolution of chytrid fungi.</title>
        <authorList>
            <person name="Stajich J.E."/>
            <person name="Amses K."/>
            <person name="Simmons R."/>
            <person name="Seto K."/>
            <person name="Myers J."/>
            <person name="Bonds A."/>
            <person name="Quandt C.A."/>
            <person name="Barry K."/>
            <person name="Liu P."/>
            <person name="Grigoriev I."/>
            <person name="Longcore J.E."/>
            <person name="James T.Y."/>
        </authorList>
    </citation>
    <scope>NUCLEOTIDE SEQUENCE</scope>
    <source>
        <strain evidence="9">JEL0476</strain>
    </source>
</reference>
<keyword evidence="3 7" id="KW-0732">Signal</keyword>
<evidence type="ECO:0000256" key="5">
    <source>
        <dbReference type="ARBA" id="ARBA00023136"/>
    </source>
</evidence>
<organism evidence="9 10">
    <name type="scientific">Clydaea vesicula</name>
    <dbReference type="NCBI Taxonomy" id="447962"/>
    <lineage>
        <taxon>Eukaryota</taxon>
        <taxon>Fungi</taxon>
        <taxon>Fungi incertae sedis</taxon>
        <taxon>Chytridiomycota</taxon>
        <taxon>Chytridiomycota incertae sedis</taxon>
        <taxon>Chytridiomycetes</taxon>
        <taxon>Lobulomycetales</taxon>
        <taxon>Lobulomycetaceae</taxon>
        <taxon>Clydaea</taxon>
    </lineage>
</organism>
<comment type="subcellular location">
    <subcellularLocation>
        <location evidence="1">Membrane</location>
        <topology evidence="1">Single-pass membrane protein</topology>
    </subcellularLocation>
</comment>
<evidence type="ECO:0000256" key="7">
    <source>
        <dbReference type="SAM" id="SignalP"/>
    </source>
</evidence>
<sequence>MLWTIPVLFLFVDTKFLMPVFECGVGKKDFKNQKVLDYNNEQACIDFCRENFPGVPYTATNGDNCYCLSSKEYKSITKGNKSECNIKCKNKDSEFCGGENAYAISYVYDCYKVNDDPNLFRHLVLIDSKSMSVERCKKACTDFIVKMDQFAISDGNKCYCSVYRFGVREDAVEHTLCNKDCPGNDEQICGGKDTYSTYTERMDDKLHCAYNFEEYDRILANKKYHKPGVWRGTLEGCAKRHYFEYELPSESISDEL</sequence>
<dbReference type="GO" id="GO:0005886">
    <property type="term" value="C:plasma membrane"/>
    <property type="evidence" value="ECO:0007669"/>
    <property type="project" value="TreeGrafter"/>
</dbReference>
<dbReference type="Proteomes" id="UP001211065">
    <property type="component" value="Unassembled WGS sequence"/>
</dbReference>
<dbReference type="PROSITE" id="PS51212">
    <property type="entry name" value="WSC"/>
    <property type="match status" value="1"/>
</dbReference>
<dbReference type="AlphaFoldDB" id="A0AAD5TYA5"/>
<dbReference type="Pfam" id="PF01822">
    <property type="entry name" value="WSC"/>
    <property type="match status" value="2"/>
</dbReference>
<evidence type="ECO:0000256" key="4">
    <source>
        <dbReference type="ARBA" id="ARBA00022989"/>
    </source>
</evidence>
<name>A0AAD5TYA5_9FUNG</name>
<feature type="domain" description="WSC" evidence="8">
    <location>
        <begin position="104"/>
        <end position="201"/>
    </location>
</feature>
<keyword evidence="2" id="KW-0812">Transmembrane</keyword>
<comment type="caution">
    <text evidence="9">The sequence shown here is derived from an EMBL/GenBank/DDBJ whole genome shotgun (WGS) entry which is preliminary data.</text>
</comment>
<evidence type="ECO:0000313" key="9">
    <source>
        <dbReference type="EMBL" id="KAJ3214712.1"/>
    </source>
</evidence>
<keyword evidence="5" id="KW-0472">Membrane</keyword>
<accession>A0AAD5TYA5</accession>
<evidence type="ECO:0000256" key="6">
    <source>
        <dbReference type="ARBA" id="ARBA00023180"/>
    </source>
</evidence>
<dbReference type="InterPro" id="IPR051836">
    <property type="entry name" value="Kremen_rcpt"/>
</dbReference>
<evidence type="ECO:0000256" key="3">
    <source>
        <dbReference type="ARBA" id="ARBA00022729"/>
    </source>
</evidence>
<keyword evidence="10" id="KW-1185">Reference proteome</keyword>
<dbReference type="InterPro" id="IPR002889">
    <property type="entry name" value="WSC_carb-bd"/>
</dbReference>
<keyword evidence="6" id="KW-0325">Glycoprotein</keyword>
<evidence type="ECO:0000259" key="8">
    <source>
        <dbReference type="PROSITE" id="PS51212"/>
    </source>
</evidence>
<dbReference type="SMART" id="SM00321">
    <property type="entry name" value="WSC"/>
    <property type="match status" value="1"/>
</dbReference>
<keyword evidence="4" id="KW-1133">Transmembrane helix</keyword>
<evidence type="ECO:0000256" key="2">
    <source>
        <dbReference type="ARBA" id="ARBA00022692"/>
    </source>
</evidence>
<dbReference type="EMBL" id="JADGJW010000597">
    <property type="protein sequence ID" value="KAJ3214712.1"/>
    <property type="molecule type" value="Genomic_DNA"/>
</dbReference>
<evidence type="ECO:0000313" key="10">
    <source>
        <dbReference type="Proteomes" id="UP001211065"/>
    </source>
</evidence>
<gene>
    <name evidence="9" type="primary">WSCD1</name>
    <name evidence="9" type="ORF">HK099_006690</name>
</gene>
<dbReference type="PANTHER" id="PTHR24269:SF16">
    <property type="entry name" value="PROTEIN SLG1"/>
    <property type="match status" value="1"/>
</dbReference>
<proteinExistence type="predicted"/>
<feature type="chain" id="PRO_5042168518" evidence="7">
    <location>
        <begin position="18"/>
        <end position="256"/>
    </location>
</feature>